<protein>
    <submittedName>
        <fullName evidence="1">Uncharacterized protein</fullName>
    </submittedName>
</protein>
<accession>A0A6J5LFU6</accession>
<proteinExistence type="predicted"/>
<gene>
    <name evidence="1" type="ORF">UFOVP136_50</name>
</gene>
<sequence>MRTYGRDSDGNWLEVTTDANGWDDDVYLTTLAQVLQSDINESWLFPELGIPARQSVIGRTHPDYFVDRVRSYFAQFFPSISVTQTIDSDNNPSYYVDVLKNDGSEYKATIYV</sequence>
<name>A0A6J5LFU6_9CAUD</name>
<dbReference type="EMBL" id="LR796257">
    <property type="protein sequence ID" value="CAB4132133.1"/>
    <property type="molecule type" value="Genomic_DNA"/>
</dbReference>
<organism evidence="1">
    <name type="scientific">uncultured Caudovirales phage</name>
    <dbReference type="NCBI Taxonomy" id="2100421"/>
    <lineage>
        <taxon>Viruses</taxon>
        <taxon>Duplodnaviria</taxon>
        <taxon>Heunggongvirae</taxon>
        <taxon>Uroviricota</taxon>
        <taxon>Caudoviricetes</taxon>
        <taxon>Peduoviridae</taxon>
        <taxon>Maltschvirus</taxon>
        <taxon>Maltschvirus maltsch</taxon>
    </lineage>
</organism>
<evidence type="ECO:0000313" key="1">
    <source>
        <dbReference type="EMBL" id="CAB4132133.1"/>
    </source>
</evidence>
<reference evidence="1" key="1">
    <citation type="submission" date="2020-04" db="EMBL/GenBank/DDBJ databases">
        <authorList>
            <person name="Chiriac C."/>
            <person name="Salcher M."/>
            <person name="Ghai R."/>
            <person name="Kavagutti S V."/>
        </authorList>
    </citation>
    <scope>NUCLEOTIDE SEQUENCE</scope>
</reference>